<dbReference type="Gene3D" id="1.20.1260.10">
    <property type="match status" value="1"/>
</dbReference>
<name>A0A645E0P9_9ZZZZ</name>
<dbReference type="GO" id="GO:0008199">
    <property type="term" value="F:ferric iron binding"/>
    <property type="evidence" value="ECO:0007669"/>
    <property type="project" value="InterPro"/>
</dbReference>
<dbReference type="InterPro" id="IPR009078">
    <property type="entry name" value="Ferritin-like_SF"/>
</dbReference>
<dbReference type="FunFam" id="1.20.1260.10:FF:000001">
    <property type="entry name" value="Non-heme ferritin"/>
    <property type="match status" value="1"/>
</dbReference>
<dbReference type="PROSITE" id="PS50905">
    <property type="entry name" value="FERRITIN_LIKE"/>
    <property type="match status" value="1"/>
</dbReference>
<protein>
    <submittedName>
        <fullName evidence="6">Bacterial non-heme ferritin</fullName>
        <ecNumber evidence="6">1.16.3.2</ecNumber>
    </submittedName>
</protein>
<keyword evidence="2" id="KW-0479">Metal-binding</keyword>
<organism evidence="6">
    <name type="scientific">bioreactor metagenome</name>
    <dbReference type="NCBI Taxonomy" id="1076179"/>
    <lineage>
        <taxon>unclassified sequences</taxon>
        <taxon>metagenomes</taxon>
        <taxon>ecological metagenomes</taxon>
    </lineage>
</organism>
<keyword evidence="4" id="KW-0408">Iron</keyword>
<dbReference type="GO" id="GO:0006826">
    <property type="term" value="P:iron ion transport"/>
    <property type="evidence" value="ECO:0007669"/>
    <property type="project" value="InterPro"/>
</dbReference>
<dbReference type="InterPro" id="IPR012347">
    <property type="entry name" value="Ferritin-like"/>
</dbReference>
<dbReference type="InterPro" id="IPR001519">
    <property type="entry name" value="Ferritin"/>
</dbReference>
<accession>A0A645E0P9</accession>
<dbReference type="GO" id="GO:0006879">
    <property type="term" value="P:intracellular iron ion homeostasis"/>
    <property type="evidence" value="ECO:0007669"/>
    <property type="project" value="UniProtKB-KW"/>
</dbReference>
<reference evidence="6" key="1">
    <citation type="submission" date="2019-08" db="EMBL/GenBank/DDBJ databases">
        <authorList>
            <person name="Kucharzyk K."/>
            <person name="Murdoch R.W."/>
            <person name="Higgins S."/>
            <person name="Loffler F."/>
        </authorList>
    </citation>
    <scope>NUCLEOTIDE SEQUENCE</scope>
</reference>
<evidence type="ECO:0000256" key="1">
    <source>
        <dbReference type="ARBA" id="ARBA00022434"/>
    </source>
</evidence>
<comment type="caution">
    <text evidence="6">The sequence shown here is derived from an EMBL/GenBank/DDBJ whole genome shotgun (WGS) entry which is preliminary data.</text>
</comment>
<dbReference type="InterPro" id="IPR008331">
    <property type="entry name" value="Ferritin_DPS_dom"/>
</dbReference>
<evidence type="ECO:0000259" key="5">
    <source>
        <dbReference type="PROSITE" id="PS50905"/>
    </source>
</evidence>
<dbReference type="GO" id="GO:0008198">
    <property type="term" value="F:ferrous iron binding"/>
    <property type="evidence" value="ECO:0007669"/>
    <property type="project" value="TreeGrafter"/>
</dbReference>
<dbReference type="SUPFAM" id="SSF47240">
    <property type="entry name" value="Ferritin-like"/>
    <property type="match status" value="1"/>
</dbReference>
<gene>
    <name evidence="6" type="primary">ftn_9</name>
    <name evidence="6" type="ORF">SDC9_142277</name>
</gene>
<dbReference type="PANTHER" id="PTHR11431:SF127">
    <property type="entry name" value="BACTERIAL NON-HEME FERRITIN"/>
    <property type="match status" value="1"/>
</dbReference>
<dbReference type="GO" id="GO:0042802">
    <property type="term" value="F:identical protein binding"/>
    <property type="evidence" value="ECO:0007669"/>
    <property type="project" value="UniProtKB-ARBA"/>
</dbReference>
<dbReference type="GO" id="GO:0005829">
    <property type="term" value="C:cytosol"/>
    <property type="evidence" value="ECO:0007669"/>
    <property type="project" value="TreeGrafter"/>
</dbReference>
<evidence type="ECO:0000313" key="6">
    <source>
        <dbReference type="EMBL" id="MPM95126.1"/>
    </source>
</evidence>
<evidence type="ECO:0000256" key="4">
    <source>
        <dbReference type="ARBA" id="ARBA00023004"/>
    </source>
</evidence>
<dbReference type="EC" id="1.16.3.2" evidence="6"/>
<dbReference type="CDD" id="cd01055">
    <property type="entry name" value="Nonheme_Ferritin"/>
    <property type="match status" value="1"/>
</dbReference>
<keyword evidence="3 6" id="KW-0560">Oxidoreductase</keyword>
<dbReference type="InterPro" id="IPR041719">
    <property type="entry name" value="Ferritin_prok"/>
</dbReference>
<dbReference type="PANTHER" id="PTHR11431">
    <property type="entry name" value="FERRITIN"/>
    <property type="match status" value="1"/>
</dbReference>
<feature type="domain" description="Ferritin-like diiron" evidence="5">
    <location>
        <begin position="23"/>
        <end position="168"/>
    </location>
</feature>
<keyword evidence="1" id="KW-0409">Iron storage</keyword>
<proteinExistence type="predicted"/>
<dbReference type="Pfam" id="PF00210">
    <property type="entry name" value="Ferritin"/>
    <property type="match status" value="1"/>
</dbReference>
<evidence type="ECO:0000256" key="2">
    <source>
        <dbReference type="ARBA" id="ARBA00022723"/>
    </source>
</evidence>
<sequence>MYTYINNMGNTVRENTRERENTHMFSDKVKKLLNEQITKEFYSAYLYLDFVNYYEEQGLKGFANWFMVQAQEERDHALLFIKYMQNNEIKVTLEAIGKPDVVMKEHIDALCASLAHEQFVTASIHTIYEAAYEDKDFRTMQFLDWFVKEQAEEETNANDNIKKMELFGTDSKGLYMLDQEMGTRMYAPPSLVL</sequence>
<evidence type="ECO:0000256" key="3">
    <source>
        <dbReference type="ARBA" id="ARBA00023002"/>
    </source>
</evidence>
<dbReference type="AlphaFoldDB" id="A0A645E0P9"/>
<dbReference type="EMBL" id="VSSQ01041654">
    <property type="protein sequence ID" value="MPM95126.1"/>
    <property type="molecule type" value="Genomic_DNA"/>
</dbReference>
<dbReference type="InterPro" id="IPR009040">
    <property type="entry name" value="Ferritin-like_diiron"/>
</dbReference>
<dbReference type="GO" id="GO:0004322">
    <property type="term" value="F:ferroxidase activity"/>
    <property type="evidence" value="ECO:0007669"/>
    <property type="project" value="TreeGrafter"/>
</dbReference>